<organism evidence="1 2">
    <name type="scientific">Desmophyllum pertusum</name>
    <dbReference type="NCBI Taxonomy" id="174260"/>
    <lineage>
        <taxon>Eukaryota</taxon>
        <taxon>Metazoa</taxon>
        <taxon>Cnidaria</taxon>
        <taxon>Anthozoa</taxon>
        <taxon>Hexacorallia</taxon>
        <taxon>Scleractinia</taxon>
        <taxon>Caryophylliina</taxon>
        <taxon>Caryophylliidae</taxon>
        <taxon>Desmophyllum</taxon>
    </lineage>
</organism>
<dbReference type="EMBL" id="MU825877">
    <property type="protein sequence ID" value="KAJ7386213.1"/>
    <property type="molecule type" value="Genomic_DNA"/>
</dbReference>
<reference evidence="1" key="1">
    <citation type="submission" date="2023-01" db="EMBL/GenBank/DDBJ databases">
        <title>Genome assembly of the deep-sea coral Lophelia pertusa.</title>
        <authorList>
            <person name="Herrera S."/>
            <person name="Cordes E."/>
        </authorList>
    </citation>
    <scope>NUCLEOTIDE SEQUENCE</scope>
    <source>
        <strain evidence="1">USNM1676648</strain>
        <tissue evidence="1">Polyp</tissue>
    </source>
</reference>
<gene>
    <name evidence="1" type="ORF">OS493_010606</name>
</gene>
<evidence type="ECO:0000313" key="2">
    <source>
        <dbReference type="Proteomes" id="UP001163046"/>
    </source>
</evidence>
<comment type="caution">
    <text evidence="1">The sequence shown here is derived from an EMBL/GenBank/DDBJ whole genome shotgun (WGS) entry which is preliminary data.</text>
</comment>
<dbReference type="OrthoDB" id="3643017at2759"/>
<dbReference type="AlphaFoldDB" id="A0A9W9ZSI7"/>
<keyword evidence="2" id="KW-1185">Reference proteome</keyword>
<name>A0A9W9ZSI7_9CNID</name>
<accession>A0A9W9ZSI7</accession>
<evidence type="ECO:0000313" key="1">
    <source>
        <dbReference type="EMBL" id="KAJ7386213.1"/>
    </source>
</evidence>
<sequence length="160" mass="18265">MSAAYSLFVSLRDEKEQEVIKIKNNEDAPANKNMETQPRFVSTKKRCRKAKVRLAHPTFEEQEAFLKEIHNENKEKDVAGTVNEGRRISASEVITQIDDLPGDAFASDIASIREHFEDTAWVQVLAKVEELRKSWTCSSCQVAAHTNMIECDGCALWYDW</sequence>
<protein>
    <submittedName>
        <fullName evidence="1">Uncharacterized protein</fullName>
    </submittedName>
</protein>
<proteinExistence type="predicted"/>
<dbReference type="Proteomes" id="UP001163046">
    <property type="component" value="Unassembled WGS sequence"/>
</dbReference>